<evidence type="ECO:0000259" key="8">
    <source>
        <dbReference type="Pfam" id="PF21138"/>
    </source>
</evidence>
<evidence type="ECO:0000256" key="3">
    <source>
        <dbReference type="ARBA" id="ARBA00022806"/>
    </source>
</evidence>
<dbReference type="Gene3D" id="3.40.50.300">
    <property type="entry name" value="P-loop containing nucleotide triphosphate hydrolases"/>
    <property type="match status" value="2"/>
</dbReference>
<keyword evidence="1" id="KW-0547">Nucleotide-binding</keyword>
<dbReference type="InterPro" id="IPR041679">
    <property type="entry name" value="DNA2/NAM7-like_C"/>
</dbReference>
<dbReference type="GO" id="GO:0005694">
    <property type="term" value="C:chromosome"/>
    <property type="evidence" value="ECO:0007669"/>
    <property type="project" value="UniProtKB-ARBA"/>
</dbReference>
<dbReference type="Gene3D" id="2.40.30.270">
    <property type="match status" value="1"/>
</dbReference>
<keyword evidence="4" id="KW-0067">ATP-binding</keyword>
<dbReference type="Proteomes" id="UP001633002">
    <property type="component" value="Unassembled WGS sequence"/>
</dbReference>
<evidence type="ECO:0000313" key="9">
    <source>
        <dbReference type="EMBL" id="KAL3688211.1"/>
    </source>
</evidence>
<comment type="caution">
    <text evidence="9">The sequence shown here is derived from an EMBL/GenBank/DDBJ whole genome shotgun (WGS) entry which is preliminary data.</text>
</comment>
<organism evidence="9 10">
    <name type="scientific">Riccia sorocarpa</name>
    <dbReference type="NCBI Taxonomy" id="122646"/>
    <lineage>
        <taxon>Eukaryota</taxon>
        <taxon>Viridiplantae</taxon>
        <taxon>Streptophyta</taxon>
        <taxon>Embryophyta</taxon>
        <taxon>Marchantiophyta</taxon>
        <taxon>Marchantiopsida</taxon>
        <taxon>Marchantiidae</taxon>
        <taxon>Marchantiales</taxon>
        <taxon>Ricciaceae</taxon>
        <taxon>Riccia</taxon>
    </lineage>
</organism>
<evidence type="ECO:0000313" key="10">
    <source>
        <dbReference type="Proteomes" id="UP001633002"/>
    </source>
</evidence>
<dbReference type="PANTHER" id="PTHR10887">
    <property type="entry name" value="DNA2/NAM7 HELICASE FAMILY"/>
    <property type="match status" value="1"/>
</dbReference>
<dbReference type="SUPFAM" id="SSF52540">
    <property type="entry name" value="P-loop containing nucleoside triphosphate hydrolases"/>
    <property type="match status" value="1"/>
</dbReference>
<dbReference type="FunFam" id="3.40.50.300:FF:000326">
    <property type="entry name" value="P-loop containing nucleoside triphosphate hydrolase"/>
    <property type="match status" value="1"/>
</dbReference>
<keyword evidence="10" id="KW-1185">Reference proteome</keyword>
<dbReference type="GO" id="GO:0005524">
    <property type="term" value="F:ATP binding"/>
    <property type="evidence" value="ECO:0007669"/>
    <property type="project" value="UniProtKB-KW"/>
</dbReference>
<dbReference type="AlphaFoldDB" id="A0ABD3HDW2"/>
<proteinExistence type="predicted"/>
<evidence type="ECO:0000256" key="1">
    <source>
        <dbReference type="ARBA" id="ARBA00022741"/>
    </source>
</evidence>
<dbReference type="GO" id="GO:0004386">
    <property type="term" value="F:helicase activity"/>
    <property type="evidence" value="ECO:0007669"/>
    <property type="project" value="UniProtKB-KW"/>
</dbReference>
<evidence type="ECO:0000259" key="6">
    <source>
        <dbReference type="Pfam" id="PF13086"/>
    </source>
</evidence>
<dbReference type="InterPro" id="IPR027417">
    <property type="entry name" value="P-loop_NTPase"/>
</dbReference>
<reference evidence="9 10" key="1">
    <citation type="submission" date="2024-09" db="EMBL/GenBank/DDBJ databases">
        <title>Chromosome-scale assembly of Riccia sorocarpa.</title>
        <authorList>
            <person name="Paukszto L."/>
        </authorList>
    </citation>
    <scope>NUCLEOTIDE SEQUENCE [LARGE SCALE GENOMIC DNA]</scope>
    <source>
        <strain evidence="9">LP-2024</strain>
        <tissue evidence="9">Aerial parts of the thallus</tissue>
    </source>
</reference>
<evidence type="ECO:0000256" key="2">
    <source>
        <dbReference type="ARBA" id="ARBA00022801"/>
    </source>
</evidence>
<keyword evidence="3" id="KW-0347">Helicase</keyword>
<dbReference type="CDD" id="cd18808">
    <property type="entry name" value="SF1_C_Upf1"/>
    <property type="match status" value="1"/>
</dbReference>
<evidence type="ECO:0000259" key="7">
    <source>
        <dbReference type="Pfam" id="PF13087"/>
    </source>
</evidence>
<dbReference type="Pfam" id="PF13086">
    <property type="entry name" value="AAA_11"/>
    <property type="match status" value="1"/>
</dbReference>
<feature type="region of interest" description="Disordered" evidence="5">
    <location>
        <begin position="240"/>
        <end position="259"/>
    </location>
</feature>
<feature type="domain" description="DNA2/NAM7 helicase helicase" evidence="6">
    <location>
        <begin position="330"/>
        <end position="548"/>
    </location>
</feature>
<keyword evidence="2" id="KW-0378">Hydrolase</keyword>
<dbReference type="Pfam" id="PF21138">
    <property type="entry name" value="SMUBP-2_HCS1_1B"/>
    <property type="match status" value="1"/>
</dbReference>
<accession>A0ABD3HDW2</accession>
<feature type="compositionally biased region" description="Low complexity" evidence="5">
    <location>
        <begin position="245"/>
        <end position="255"/>
    </location>
</feature>
<dbReference type="Pfam" id="PF13087">
    <property type="entry name" value="AAA_12"/>
    <property type="match status" value="1"/>
</dbReference>
<dbReference type="GO" id="GO:0016787">
    <property type="term" value="F:hydrolase activity"/>
    <property type="evidence" value="ECO:0007669"/>
    <property type="project" value="UniProtKB-KW"/>
</dbReference>
<dbReference type="EMBL" id="JBJQOH010000004">
    <property type="protein sequence ID" value="KAL3688211.1"/>
    <property type="molecule type" value="Genomic_DNA"/>
</dbReference>
<feature type="domain" description="DNA2/NAM7 helicase-like C-terminal" evidence="7">
    <location>
        <begin position="556"/>
        <end position="754"/>
    </location>
</feature>
<gene>
    <name evidence="9" type="ORF">R1sor_014520</name>
</gene>
<evidence type="ECO:0000256" key="4">
    <source>
        <dbReference type="ARBA" id="ARBA00022840"/>
    </source>
</evidence>
<dbReference type="InterPro" id="IPR047187">
    <property type="entry name" value="SF1_C_Upf1"/>
</dbReference>
<dbReference type="InterPro" id="IPR041677">
    <property type="entry name" value="DNA2/NAM7_AAA_11"/>
</dbReference>
<name>A0ABD3HDW2_9MARC</name>
<feature type="domain" description="Helicase SMUBP-2/HCS1 1B" evidence="8">
    <location>
        <begin position="93"/>
        <end position="200"/>
    </location>
</feature>
<sequence length="785" mass="86914">MILIAGSELHSWIPQRLNFFSSSIRCYGSRKGGGSLGLARNGQDGKKSWTVLQCRAKVRLKENGEKGTRQRSGKQEQRRLALESYRARFSEALEAELAEEMQAMTERLKNWTKQRLHDEGMAIFDLSVKPDGKLYRDTILRFYRAQGDGVLPVHHQFSQGDVIAISRKDPLEEEGSVIEGVVMERARRFLRVAVPASQSGNIDMQLKWRLDLSANRVAFERCMWAVNEFASPSIRQGTGHAGQLSVSSKSSSKSSPPGVVADTQAVIGEGLLSFRDSVLGLEFAKMKDEASSINPSAVPISLMSNPPSRIGGMQLGEQKGVVRALLQEMDLNDSQKIAIQKAMLRRLTLWQGPPGTGKTRTLVHYIKGYCKQGRRQVLACADSNVAVDNLVEGLLQQGLRVVRVGQPVKVKEKLRDSTIAAQVAAHPLMKKVHLLREEAISRRKDARQINNEKLRKAGATQATSMWEKAADLEKEALKAVLDRADVVCSTCVGAGDMVLDGRRFDACVIDEASQATEPASLIPVLRSGAETIILVGDPAQLPPTVISNDAIEAGLTKTLFERLQDCGVQPFLLDTQYRMHPVLAAWPSTTFYNNQLKSNVKPSERLIPKGLQWPNEEKPLIFIDCADGLEETTPLGNSYFNRVEALQVMEVVNSLIGSKVSDLSAVDIGVISPYSAQVRMLQDLLLRSEHEDRSRFADLEVKTVDGFQGREKEVIVISTVRANAEGRLGFVTDPRRMNVALTRAKRGLVVIGHSSTLQSSVHWKNWIEMARKLQLIVVSKVQADW</sequence>
<dbReference type="InterPro" id="IPR048761">
    <property type="entry name" value="SMUBP-2_HCS1_1B"/>
</dbReference>
<protein>
    <submittedName>
        <fullName evidence="9">Uncharacterized protein</fullName>
    </submittedName>
</protein>
<evidence type="ECO:0000256" key="5">
    <source>
        <dbReference type="SAM" id="MobiDB-lite"/>
    </source>
</evidence>
<dbReference type="PANTHER" id="PTHR10887:SF517">
    <property type="entry name" value="RNA HELICASE NONSENSE MRNA REDUCING FACTOR"/>
    <property type="match status" value="1"/>
</dbReference>
<dbReference type="InterPro" id="IPR045055">
    <property type="entry name" value="DNA2/NAM7-like"/>
</dbReference>